<evidence type="ECO:0000313" key="1">
    <source>
        <dbReference type="EMBL" id="HJD51240.1"/>
    </source>
</evidence>
<accession>A0A9D2UF17</accession>
<dbReference type="EMBL" id="DWUS01000118">
    <property type="protein sequence ID" value="HJD51240.1"/>
    <property type="molecule type" value="Genomic_DNA"/>
</dbReference>
<reference evidence="1" key="2">
    <citation type="submission" date="2021-04" db="EMBL/GenBank/DDBJ databases">
        <authorList>
            <person name="Gilroy R."/>
        </authorList>
    </citation>
    <scope>NUCLEOTIDE SEQUENCE</scope>
    <source>
        <strain evidence="1">ChiHjej10B9-4811</strain>
    </source>
</reference>
<dbReference type="AlphaFoldDB" id="A0A9D2UF17"/>
<sequence>MTVETTARKGLTFRPSHDVRQRLEALSHKTNRPVSFYINTLLEEHLVELEHAFTLKADAESVRAGKQKTHSLDEARAELGL</sequence>
<dbReference type="Proteomes" id="UP000823908">
    <property type="component" value="Unassembled WGS sequence"/>
</dbReference>
<reference evidence="1" key="1">
    <citation type="journal article" date="2021" name="PeerJ">
        <title>Extensive microbial diversity within the chicken gut microbiome revealed by metagenomics and culture.</title>
        <authorList>
            <person name="Gilroy R."/>
            <person name="Ravi A."/>
            <person name="Getino M."/>
            <person name="Pursley I."/>
            <person name="Horton D.L."/>
            <person name="Alikhan N.F."/>
            <person name="Baker D."/>
            <person name="Gharbi K."/>
            <person name="Hall N."/>
            <person name="Watson M."/>
            <person name="Adriaenssens E.M."/>
            <person name="Foster-Nyarko E."/>
            <person name="Jarju S."/>
            <person name="Secka A."/>
            <person name="Antonio M."/>
            <person name="Oren A."/>
            <person name="Chaudhuri R.R."/>
            <person name="La Ragione R."/>
            <person name="Hildebrand F."/>
            <person name="Pallen M.J."/>
        </authorList>
    </citation>
    <scope>NUCLEOTIDE SEQUENCE</scope>
    <source>
        <strain evidence="1">ChiHjej10B9-4811</strain>
    </source>
</reference>
<name>A0A9D2UF17_9MICC</name>
<gene>
    <name evidence="1" type="ORF">H9908_05185</name>
</gene>
<evidence type="ECO:0000313" key="2">
    <source>
        <dbReference type="Proteomes" id="UP000823908"/>
    </source>
</evidence>
<organism evidence="1 2">
    <name type="scientific">Candidatus Rothia avistercoris</name>
    <dbReference type="NCBI Taxonomy" id="2840479"/>
    <lineage>
        <taxon>Bacteria</taxon>
        <taxon>Bacillati</taxon>
        <taxon>Actinomycetota</taxon>
        <taxon>Actinomycetes</taxon>
        <taxon>Micrococcales</taxon>
        <taxon>Micrococcaceae</taxon>
        <taxon>Rothia</taxon>
    </lineage>
</organism>
<proteinExistence type="predicted"/>
<comment type="caution">
    <text evidence="1">The sequence shown here is derived from an EMBL/GenBank/DDBJ whole genome shotgun (WGS) entry which is preliminary data.</text>
</comment>
<protein>
    <submittedName>
        <fullName evidence="1">Uncharacterized protein</fullName>
    </submittedName>
</protein>